<evidence type="ECO:0000313" key="3">
    <source>
        <dbReference type="Proteomes" id="UP001199916"/>
    </source>
</evidence>
<dbReference type="InterPro" id="IPR043168">
    <property type="entry name" value="DegV_C"/>
</dbReference>
<keyword evidence="1" id="KW-0446">Lipid-binding</keyword>
<keyword evidence="3" id="KW-1185">Reference proteome</keyword>
<dbReference type="InterPro" id="IPR050270">
    <property type="entry name" value="DegV_domain_contain"/>
</dbReference>
<dbReference type="Gene3D" id="3.30.1180.10">
    <property type="match status" value="1"/>
</dbReference>
<proteinExistence type="predicted"/>
<dbReference type="SUPFAM" id="SSF82549">
    <property type="entry name" value="DAK1/DegV-like"/>
    <property type="match status" value="1"/>
</dbReference>
<protein>
    <submittedName>
        <fullName evidence="2">DegV family protein</fullName>
    </submittedName>
</protein>
<evidence type="ECO:0000313" key="2">
    <source>
        <dbReference type="EMBL" id="MCE5170490.1"/>
    </source>
</evidence>
<organism evidence="2 3">
    <name type="scientific">Paenibacillus profundus</name>
    <dbReference type="NCBI Taxonomy" id="1173085"/>
    <lineage>
        <taxon>Bacteria</taxon>
        <taxon>Bacillati</taxon>
        <taxon>Bacillota</taxon>
        <taxon>Bacilli</taxon>
        <taxon>Bacillales</taxon>
        <taxon>Paenibacillaceae</taxon>
        <taxon>Paenibacillus</taxon>
    </lineage>
</organism>
<dbReference type="Gene3D" id="3.40.50.10170">
    <property type="match status" value="1"/>
</dbReference>
<reference evidence="2 3" key="1">
    <citation type="submission" date="2021-11" db="EMBL/GenBank/DDBJ databases">
        <title>Draft genome sequence of Paenibacillus profundus YoMME, a new Gram-positive bacteria with exoelectrogenic properties.</title>
        <authorList>
            <person name="Hubenova Y."/>
            <person name="Hubenova E."/>
            <person name="Manasiev Y."/>
            <person name="Peykov S."/>
            <person name="Mitov M."/>
        </authorList>
    </citation>
    <scope>NUCLEOTIDE SEQUENCE [LARGE SCALE GENOMIC DNA]</scope>
    <source>
        <strain evidence="2 3">YoMME</strain>
    </source>
</reference>
<name>A0ABS8YJG5_9BACL</name>
<gene>
    <name evidence="2" type="ORF">LQV63_14335</name>
</gene>
<dbReference type="PROSITE" id="PS51482">
    <property type="entry name" value="DEGV"/>
    <property type="match status" value="1"/>
</dbReference>
<dbReference type="PANTHER" id="PTHR33434">
    <property type="entry name" value="DEGV DOMAIN-CONTAINING PROTEIN DR_1986-RELATED"/>
    <property type="match status" value="1"/>
</dbReference>
<dbReference type="PANTHER" id="PTHR33434:SF2">
    <property type="entry name" value="FATTY ACID-BINDING PROTEIN TM_1468"/>
    <property type="match status" value="1"/>
</dbReference>
<evidence type="ECO:0000256" key="1">
    <source>
        <dbReference type="ARBA" id="ARBA00023121"/>
    </source>
</evidence>
<dbReference type="Pfam" id="PF02645">
    <property type="entry name" value="DegV"/>
    <property type="match status" value="1"/>
</dbReference>
<accession>A0ABS8YJG5</accession>
<sequence length="282" mass="30722">MNNVKLFSDSTCDLPKELIEQYDIGIIPLYVTFNDTAYRDGVDITTPELYERVKESGKLPKTSAPSPADFMKAFEPYVHQGHTILFIGLSSQLSSTIQNATIAGEMLGEGTVKVMDSLNLSTGIGIQVLKAARALEAGKSLDEVVQLVESVKGKVETEFIIDTLDYLYKGGRCSGLQNIIGSLLKIRPVIKVIEGKMTPANKIRGKREKALEQLKNNALSLQGSMDLDTIFVTHSLSHDDAAMLQSELKQRTGAKHVYISDCGCVISSHCGPNTIGIVFALQ</sequence>
<dbReference type="Proteomes" id="UP001199916">
    <property type="component" value="Unassembled WGS sequence"/>
</dbReference>
<dbReference type="InterPro" id="IPR003797">
    <property type="entry name" value="DegV"/>
</dbReference>
<dbReference type="NCBIfam" id="TIGR00762">
    <property type="entry name" value="DegV"/>
    <property type="match status" value="1"/>
</dbReference>
<dbReference type="RefSeq" id="WP_233697219.1">
    <property type="nucleotide sequence ID" value="NZ_JAJNBZ010000010.1"/>
</dbReference>
<dbReference type="EMBL" id="JAJNBZ010000010">
    <property type="protein sequence ID" value="MCE5170490.1"/>
    <property type="molecule type" value="Genomic_DNA"/>
</dbReference>
<comment type="caution">
    <text evidence="2">The sequence shown here is derived from an EMBL/GenBank/DDBJ whole genome shotgun (WGS) entry which is preliminary data.</text>
</comment>